<dbReference type="AlphaFoldDB" id="A1B4B2"/>
<dbReference type="PANTHER" id="PTHR44051">
    <property type="entry name" value="GLUTATHIONE S-TRANSFERASE-RELATED"/>
    <property type="match status" value="1"/>
</dbReference>
<dbReference type="EMBL" id="CP000489">
    <property type="protein sequence ID" value="ABL70356.1"/>
    <property type="molecule type" value="Genomic_DNA"/>
</dbReference>
<dbReference type="Proteomes" id="UP000000361">
    <property type="component" value="Chromosome 1"/>
</dbReference>
<feature type="domain" description="GST C-terminal" evidence="2">
    <location>
        <begin position="114"/>
        <end position="238"/>
    </location>
</feature>
<reference evidence="4" key="1">
    <citation type="submission" date="2006-12" db="EMBL/GenBank/DDBJ databases">
        <title>Complete sequence of chromosome 1 of Paracoccus denitrificans PD1222.</title>
        <authorList>
            <person name="Copeland A."/>
            <person name="Lucas S."/>
            <person name="Lapidus A."/>
            <person name="Barry K."/>
            <person name="Detter J.C."/>
            <person name="Glavina del Rio T."/>
            <person name="Hammon N."/>
            <person name="Israni S."/>
            <person name="Dalin E."/>
            <person name="Tice H."/>
            <person name="Pitluck S."/>
            <person name="Munk A.C."/>
            <person name="Brettin T."/>
            <person name="Bruce D."/>
            <person name="Han C."/>
            <person name="Tapia R."/>
            <person name="Gilna P."/>
            <person name="Schmutz J."/>
            <person name="Larimer F."/>
            <person name="Land M."/>
            <person name="Hauser L."/>
            <person name="Kyrpides N."/>
            <person name="Lykidis A."/>
            <person name="Spiro S."/>
            <person name="Richardson D.J."/>
            <person name="Moir J.W.B."/>
            <person name="Ferguson S.J."/>
            <person name="van Spanning R.J.M."/>
            <person name="Richardson P."/>
        </authorList>
    </citation>
    <scope>NUCLEOTIDE SEQUENCE [LARGE SCALE GENOMIC DNA]</scope>
    <source>
        <strain evidence="4">Pd 1222</strain>
    </source>
</reference>
<evidence type="ECO:0000259" key="1">
    <source>
        <dbReference type="PROSITE" id="PS50404"/>
    </source>
</evidence>
<dbReference type="eggNOG" id="COG0625">
    <property type="taxonomic scope" value="Bacteria"/>
</dbReference>
<dbReference type="PANTHER" id="PTHR44051:SF19">
    <property type="entry name" value="DISULFIDE-BOND OXIDOREDUCTASE YFCG"/>
    <property type="match status" value="1"/>
</dbReference>
<keyword evidence="4" id="KW-1185">Reference proteome</keyword>
<dbReference type="Pfam" id="PF13410">
    <property type="entry name" value="GST_C_2"/>
    <property type="match status" value="1"/>
</dbReference>
<dbReference type="SFLD" id="SFLDS00019">
    <property type="entry name" value="Glutathione_Transferase_(cytos"/>
    <property type="match status" value="1"/>
</dbReference>
<dbReference type="SUPFAM" id="SSF52833">
    <property type="entry name" value="Thioredoxin-like"/>
    <property type="match status" value="1"/>
</dbReference>
<dbReference type="Gene3D" id="1.20.1050.10">
    <property type="match status" value="1"/>
</dbReference>
<dbReference type="STRING" id="318586.Pden_2264"/>
<dbReference type="HOGENOM" id="CLU_011226_14_4_5"/>
<dbReference type="PROSITE" id="PS50404">
    <property type="entry name" value="GST_NTER"/>
    <property type="match status" value="1"/>
</dbReference>
<dbReference type="EnsemblBacteria" id="ABL70356">
    <property type="protein sequence ID" value="ABL70356"/>
    <property type="gene ID" value="Pden_2264"/>
</dbReference>
<dbReference type="Pfam" id="PF13409">
    <property type="entry name" value="GST_N_2"/>
    <property type="match status" value="1"/>
</dbReference>
<dbReference type="CDD" id="cd03048">
    <property type="entry name" value="GST_N_Ure2p_like"/>
    <property type="match status" value="1"/>
</dbReference>
<feature type="domain" description="GST N-terminal" evidence="1">
    <location>
        <begin position="23"/>
        <end position="111"/>
    </location>
</feature>
<accession>A1B4B2</accession>
<keyword evidence="3" id="KW-0808">Transferase</keyword>
<evidence type="ECO:0000313" key="4">
    <source>
        <dbReference type="Proteomes" id="UP000000361"/>
    </source>
</evidence>
<dbReference type="SUPFAM" id="SSF47616">
    <property type="entry name" value="GST C-terminal domain-like"/>
    <property type="match status" value="1"/>
</dbReference>
<dbReference type="SFLD" id="SFLDG00358">
    <property type="entry name" value="Main_(cytGST)"/>
    <property type="match status" value="1"/>
</dbReference>
<evidence type="ECO:0000313" key="3">
    <source>
        <dbReference type="EMBL" id="ABL70356.1"/>
    </source>
</evidence>
<name>A1B4B2_PARDP</name>
<dbReference type="KEGG" id="pde:Pden_2264"/>
<dbReference type="Gene3D" id="3.40.30.10">
    <property type="entry name" value="Glutaredoxin"/>
    <property type="match status" value="1"/>
</dbReference>
<protein>
    <submittedName>
        <fullName evidence="3">Glutathione S-transferase, N-terminal domain</fullName>
    </submittedName>
</protein>
<dbReference type="PROSITE" id="PS50405">
    <property type="entry name" value="GST_CTER"/>
    <property type="match status" value="1"/>
</dbReference>
<dbReference type="InterPro" id="IPR010987">
    <property type="entry name" value="Glutathione-S-Trfase_C-like"/>
</dbReference>
<dbReference type="SFLD" id="SFLDG01151">
    <property type="entry name" value="Main.2:_Nu-like"/>
    <property type="match status" value="1"/>
</dbReference>
<proteinExistence type="predicted"/>
<dbReference type="InterPro" id="IPR036282">
    <property type="entry name" value="Glutathione-S-Trfase_C_sf"/>
</dbReference>
<dbReference type="GO" id="GO:0016740">
    <property type="term" value="F:transferase activity"/>
    <property type="evidence" value="ECO:0007669"/>
    <property type="project" value="UniProtKB-KW"/>
</dbReference>
<gene>
    <name evidence="3" type="ordered locus">Pden_2264</name>
</gene>
<sequence>MTGNDMTALSEFPITRRWPPRRPDVIQLYTLNTPNGIKTSVMLEECGLDYDAHRISIGDPEDQFTPEFLSLNPNNKIPAMIDPNGPDGKPMGLFETGAMLVYLGDKTGKFLPASGAARYHTIQWLMWQMGGVGPMFGQVGYFHRYKGSEIEDARPRTRYYNEARRLLGVLDRQLEGRDWITGEYSIADMAVGPWLRTVRVNYEAEKETGMDGFANVQAYLDRFLARPAVQRGIEVGAE</sequence>
<evidence type="ECO:0000259" key="2">
    <source>
        <dbReference type="PROSITE" id="PS50405"/>
    </source>
</evidence>
<dbReference type="CDD" id="cd03178">
    <property type="entry name" value="GST_C_Ure2p_like"/>
    <property type="match status" value="1"/>
</dbReference>
<dbReference type="InterPro" id="IPR004045">
    <property type="entry name" value="Glutathione_S-Trfase_N"/>
</dbReference>
<dbReference type="InterPro" id="IPR040079">
    <property type="entry name" value="Glutathione_S-Trfase"/>
</dbReference>
<dbReference type="InterPro" id="IPR036249">
    <property type="entry name" value="Thioredoxin-like_sf"/>
</dbReference>
<organism evidence="3 4">
    <name type="scientific">Paracoccus denitrificans (strain Pd 1222)</name>
    <dbReference type="NCBI Taxonomy" id="318586"/>
    <lineage>
        <taxon>Bacteria</taxon>
        <taxon>Pseudomonadati</taxon>
        <taxon>Pseudomonadota</taxon>
        <taxon>Alphaproteobacteria</taxon>
        <taxon>Rhodobacterales</taxon>
        <taxon>Paracoccaceae</taxon>
        <taxon>Paracoccus</taxon>
    </lineage>
</organism>